<dbReference type="PROSITE" id="PS51379">
    <property type="entry name" value="4FE4S_FER_2"/>
    <property type="match status" value="1"/>
</dbReference>
<keyword evidence="9" id="KW-0535">Nitrogen fixation</keyword>
<sequence>MSELMGLKAKLGLDVFKHDKEAHIKIKPGMEKDPRLKRAVWVCPAGLYSENDQGEVELTIDGCLECGTCRIACGIEVLEWNYPNGGCGVQFRFG</sequence>
<evidence type="ECO:0000256" key="2">
    <source>
        <dbReference type="ARBA" id="ARBA00009192"/>
    </source>
</evidence>
<dbReference type="InterPro" id="IPR017900">
    <property type="entry name" value="4Fe4S_Fe_S_CS"/>
</dbReference>
<dbReference type="PIRSF" id="PIRSF036548">
    <property type="entry name" value="Fdx_FixX"/>
    <property type="match status" value="1"/>
</dbReference>
<proteinExistence type="predicted"/>
<dbReference type="EMBL" id="CGIH01000047">
    <property type="protein sequence ID" value="CFY03058.1"/>
    <property type="molecule type" value="Genomic_DNA"/>
</dbReference>
<evidence type="ECO:0000313" key="11">
    <source>
        <dbReference type="EMBL" id="CFY03058.1"/>
    </source>
</evidence>
<evidence type="ECO:0000256" key="3">
    <source>
        <dbReference type="ARBA" id="ARBA00020378"/>
    </source>
</evidence>
<protein>
    <recommendedName>
        <fullName evidence="3">Ferredoxin-like protein</fullName>
    </recommendedName>
</protein>
<evidence type="ECO:0000256" key="9">
    <source>
        <dbReference type="ARBA" id="ARBA00023231"/>
    </source>
</evidence>
<keyword evidence="12" id="KW-1185">Reference proteome</keyword>
<dbReference type="GO" id="GO:0051536">
    <property type="term" value="F:iron-sulfur cluster binding"/>
    <property type="evidence" value="ECO:0007669"/>
    <property type="project" value="UniProtKB-KW"/>
</dbReference>
<keyword evidence="8" id="KW-0411">Iron-sulfur</keyword>
<evidence type="ECO:0000256" key="7">
    <source>
        <dbReference type="ARBA" id="ARBA00023004"/>
    </source>
</evidence>
<keyword evidence="7" id="KW-0408">Iron</keyword>
<dbReference type="PROSITE" id="PS00198">
    <property type="entry name" value="4FE4S_FER_1"/>
    <property type="match status" value="1"/>
</dbReference>
<keyword evidence="6" id="KW-0249">Electron transport</keyword>
<evidence type="ECO:0000256" key="4">
    <source>
        <dbReference type="ARBA" id="ARBA00022448"/>
    </source>
</evidence>
<dbReference type="OrthoDB" id="9800260at2"/>
<evidence type="ECO:0000256" key="1">
    <source>
        <dbReference type="ARBA" id="ARBA00003208"/>
    </source>
</evidence>
<dbReference type="SUPFAM" id="SSF54862">
    <property type="entry name" value="4Fe-4S ferredoxins"/>
    <property type="match status" value="1"/>
</dbReference>
<feature type="domain" description="4Fe-4S ferredoxin-type" evidence="10">
    <location>
        <begin position="54"/>
        <end position="83"/>
    </location>
</feature>
<dbReference type="Pfam" id="PF05187">
    <property type="entry name" value="Fer4_ETF_QO"/>
    <property type="match status" value="1"/>
</dbReference>
<evidence type="ECO:0000313" key="12">
    <source>
        <dbReference type="Proteomes" id="UP000045545"/>
    </source>
</evidence>
<dbReference type="PANTHER" id="PTHR43082">
    <property type="entry name" value="FERREDOXIN-LIKE"/>
    <property type="match status" value="1"/>
</dbReference>
<dbReference type="GO" id="GO:0005506">
    <property type="term" value="F:iron ion binding"/>
    <property type="evidence" value="ECO:0007669"/>
    <property type="project" value="InterPro"/>
</dbReference>
<evidence type="ECO:0000256" key="8">
    <source>
        <dbReference type="ARBA" id="ARBA00023014"/>
    </source>
</evidence>
<dbReference type="PANTHER" id="PTHR43082:SF3">
    <property type="entry name" value="FERREDOXIN-LIKE PROTEIN YDIT"/>
    <property type="match status" value="1"/>
</dbReference>
<comment type="similarity">
    <text evidence="2">To ferredoxins from P.putida and C.tartarivorum, ferredoxin I from A.vinelandii, ferredoxin II from D.desulfuricans.</text>
</comment>
<evidence type="ECO:0000256" key="6">
    <source>
        <dbReference type="ARBA" id="ARBA00022982"/>
    </source>
</evidence>
<dbReference type="RefSeq" id="WP_046499702.1">
    <property type="nucleotide sequence ID" value="NZ_CGIH01000047.1"/>
</dbReference>
<keyword evidence="5" id="KW-0479">Metal-binding</keyword>
<dbReference type="Proteomes" id="UP000045545">
    <property type="component" value="Unassembled WGS sequence"/>
</dbReference>
<evidence type="ECO:0000259" key="10">
    <source>
        <dbReference type="PROSITE" id="PS51379"/>
    </source>
</evidence>
<accession>A0A0E3W3T1</accession>
<comment type="function">
    <text evidence="1">Could be a 3Fe-4S cluster-containing protein.</text>
</comment>
<dbReference type="InterPro" id="IPR007859">
    <property type="entry name" value="ETF-QO/FixX_C"/>
</dbReference>
<dbReference type="InterPro" id="IPR012206">
    <property type="entry name" value="Fd_FixX"/>
</dbReference>
<reference evidence="11 12" key="1">
    <citation type="submission" date="2015-03" db="EMBL/GenBank/DDBJ databases">
        <authorList>
            <person name="Murphy D."/>
        </authorList>
    </citation>
    <scope>NUCLEOTIDE SEQUENCE [LARGE SCALE GENOMIC DNA]</scope>
    <source>
        <strain evidence="11 12">OL-4</strain>
    </source>
</reference>
<organism evidence="11 12">
    <name type="scientific">Syntrophomonas zehnderi OL-4</name>
    <dbReference type="NCBI Taxonomy" id="690567"/>
    <lineage>
        <taxon>Bacteria</taxon>
        <taxon>Bacillati</taxon>
        <taxon>Bacillota</taxon>
        <taxon>Clostridia</taxon>
        <taxon>Eubacteriales</taxon>
        <taxon>Syntrophomonadaceae</taxon>
        <taxon>Syntrophomonas</taxon>
    </lineage>
</organism>
<keyword evidence="4" id="KW-0813">Transport</keyword>
<dbReference type="Gene3D" id="3.30.70.20">
    <property type="match status" value="1"/>
</dbReference>
<name>A0A0E3W3T1_9FIRM</name>
<gene>
    <name evidence="11" type="ORF">2606</name>
</gene>
<dbReference type="AlphaFoldDB" id="A0A0E3W3T1"/>
<dbReference type="InterPro" id="IPR017896">
    <property type="entry name" value="4Fe4S_Fe-S-bd"/>
</dbReference>
<evidence type="ECO:0000256" key="5">
    <source>
        <dbReference type="ARBA" id="ARBA00022723"/>
    </source>
</evidence>
<dbReference type="STRING" id="690567.2606"/>